<keyword evidence="1" id="KW-1133">Transmembrane helix</keyword>
<sequence length="600" mass="67833">MACHFPPALLTRKYIVCGISKPCGVIRMKFLKSIRIGTHELLFVGLLVLAFVIRLGLISQGWPTTNSDEGTIGLMGLHIAFNGEHPTFYYGQYYMGPHQAYVAALLFRLFGPSLFMLRFGLLLIFTLFLLSMYLLTRLVYSRGWALFCLFLLGTGSSFIMARELTAIGGYTETLLFGSLLFLLASWLVMTYRPYQRSLECRWRIVVYLAWGLIAGTSLWDDMLSAPFVLMTGLLLVVFCWRELLQLITPLAALIGLLVGMFPLLYYNLYAQPGKDSLSVLSGLRSKGGQDMAHILLALQNSASISVPMMTGEPFCQANELSIFGPTTSYALPCALTRSLWGYSYILLLIIALLLALWGLWSAWREWRINRDAELIEAQWESRRWLYRQGIHLALLFSALLTFYLYAFSSAPLDWPGIHARYLIGFLAVTPAIFWPLWQGFISVRARMNRLVQARRIICVALLTLMGVLLMVGGVDAYTQVPAVHASNERDMILINALTSRHVTHIYSDYWTCNKLTFLSNERVICASINSQLKDDHNRYHRYYDLIDADAKAAYIFPADSAFVVKQGGTYHLPAVDARAQSSGLTYQVLVIDGYVLYQER</sequence>
<protein>
    <recommendedName>
        <fullName evidence="4">Glycosyltransferase RgtA/B/C/D-like domain-containing protein</fullName>
    </recommendedName>
</protein>
<organism evidence="2 3">
    <name type="scientific">Ktedonobacter racemifer DSM 44963</name>
    <dbReference type="NCBI Taxonomy" id="485913"/>
    <lineage>
        <taxon>Bacteria</taxon>
        <taxon>Bacillati</taxon>
        <taxon>Chloroflexota</taxon>
        <taxon>Ktedonobacteria</taxon>
        <taxon>Ktedonobacterales</taxon>
        <taxon>Ktedonobacteraceae</taxon>
        <taxon>Ktedonobacter</taxon>
    </lineage>
</organism>
<feature type="transmembrane region" description="Helical" evidence="1">
    <location>
        <begin position="341"/>
        <end position="363"/>
    </location>
</feature>
<keyword evidence="1" id="KW-0472">Membrane</keyword>
<gene>
    <name evidence="2" type="ORF">Krac_12576</name>
</gene>
<dbReference type="InParanoid" id="D6THW4"/>
<evidence type="ECO:0000256" key="1">
    <source>
        <dbReference type="SAM" id="Phobius"/>
    </source>
</evidence>
<feature type="transmembrane region" description="Helical" evidence="1">
    <location>
        <begin position="250"/>
        <end position="268"/>
    </location>
</feature>
<reference evidence="2 3" key="1">
    <citation type="journal article" date="2011" name="Stand. Genomic Sci.">
        <title>Non-contiguous finished genome sequence and contextual data of the filamentous soil bacterium Ktedonobacter racemifer type strain (SOSP1-21).</title>
        <authorList>
            <person name="Chang Y.J."/>
            <person name="Land M."/>
            <person name="Hauser L."/>
            <person name="Chertkov O."/>
            <person name="Del Rio T.G."/>
            <person name="Nolan M."/>
            <person name="Copeland A."/>
            <person name="Tice H."/>
            <person name="Cheng J.F."/>
            <person name="Lucas S."/>
            <person name="Han C."/>
            <person name="Goodwin L."/>
            <person name="Pitluck S."/>
            <person name="Ivanova N."/>
            <person name="Ovchinikova G."/>
            <person name="Pati A."/>
            <person name="Chen A."/>
            <person name="Palaniappan K."/>
            <person name="Mavromatis K."/>
            <person name="Liolios K."/>
            <person name="Brettin T."/>
            <person name="Fiebig A."/>
            <person name="Rohde M."/>
            <person name="Abt B."/>
            <person name="Goker M."/>
            <person name="Detter J.C."/>
            <person name="Woyke T."/>
            <person name="Bristow J."/>
            <person name="Eisen J.A."/>
            <person name="Markowitz V."/>
            <person name="Hugenholtz P."/>
            <person name="Kyrpides N.C."/>
            <person name="Klenk H.P."/>
            <person name="Lapidus A."/>
        </authorList>
    </citation>
    <scope>NUCLEOTIDE SEQUENCE [LARGE SCALE GENOMIC DNA]</scope>
    <source>
        <strain evidence="3">DSM 44963</strain>
    </source>
</reference>
<name>D6THW4_KTERA</name>
<dbReference type="EMBL" id="ADVG01000001">
    <property type="protein sequence ID" value="EFH90934.1"/>
    <property type="molecule type" value="Genomic_DNA"/>
</dbReference>
<feature type="transmembrane region" description="Helical" evidence="1">
    <location>
        <begin position="200"/>
        <end position="219"/>
    </location>
</feature>
<dbReference type="AlphaFoldDB" id="D6THW4"/>
<accession>D6THW4</accession>
<evidence type="ECO:0008006" key="4">
    <source>
        <dbReference type="Google" id="ProtNLM"/>
    </source>
</evidence>
<feature type="transmembrane region" description="Helical" evidence="1">
    <location>
        <begin position="167"/>
        <end position="188"/>
    </location>
</feature>
<proteinExistence type="predicted"/>
<feature type="transmembrane region" description="Helical" evidence="1">
    <location>
        <begin position="457"/>
        <end position="477"/>
    </location>
</feature>
<feature type="transmembrane region" description="Helical" evidence="1">
    <location>
        <begin position="36"/>
        <end position="57"/>
    </location>
</feature>
<feature type="transmembrane region" description="Helical" evidence="1">
    <location>
        <begin position="143"/>
        <end position="161"/>
    </location>
</feature>
<keyword evidence="1" id="KW-0812">Transmembrane</keyword>
<feature type="transmembrane region" description="Helical" evidence="1">
    <location>
        <begin position="384"/>
        <end position="406"/>
    </location>
</feature>
<feature type="transmembrane region" description="Helical" evidence="1">
    <location>
        <begin position="115"/>
        <end position="136"/>
    </location>
</feature>
<feature type="transmembrane region" description="Helical" evidence="1">
    <location>
        <begin position="225"/>
        <end position="243"/>
    </location>
</feature>
<feature type="transmembrane region" description="Helical" evidence="1">
    <location>
        <begin position="418"/>
        <end position="437"/>
    </location>
</feature>
<keyword evidence="3" id="KW-1185">Reference proteome</keyword>
<dbReference type="Proteomes" id="UP000004508">
    <property type="component" value="Unassembled WGS sequence"/>
</dbReference>
<evidence type="ECO:0000313" key="3">
    <source>
        <dbReference type="Proteomes" id="UP000004508"/>
    </source>
</evidence>
<comment type="caution">
    <text evidence="2">The sequence shown here is derived from an EMBL/GenBank/DDBJ whole genome shotgun (WGS) entry which is preliminary data.</text>
</comment>
<evidence type="ECO:0000313" key="2">
    <source>
        <dbReference type="EMBL" id="EFH90934.1"/>
    </source>
</evidence>
<dbReference type="eggNOG" id="COG1807">
    <property type="taxonomic scope" value="Bacteria"/>
</dbReference>
<dbReference type="STRING" id="485913.Krac_12576"/>